<dbReference type="PANTHER" id="PTHR40038:SF1">
    <property type="entry name" value="MEMBRANE-ASSOCIATED PROTEIN TCAA"/>
    <property type="match status" value="1"/>
</dbReference>
<protein>
    <submittedName>
        <fullName evidence="3">Zinc ribbon domain-containing protein</fullName>
    </submittedName>
</protein>
<evidence type="ECO:0000259" key="2">
    <source>
        <dbReference type="Pfam" id="PF22820"/>
    </source>
</evidence>
<keyword evidence="1" id="KW-1133">Transmembrane helix</keyword>
<dbReference type="Pfam" id="PF22820">
    <property type="entry name" value="TcaA_3rd_4th"/>
    <property type="match status" value="1"/>
</dbReference>
<dbReference type="Proteomes" id="UP001385848">
    <property type="component" value="Unassembled WGS sequence"/>
</dbReference>
<name>A0A5N1I374_LACJE</name>
<gene>
    <name evidence="4" type="ORF">AAC431_05070</name>
    <name evidence="3" type="ORF">F6H94_08460</name>
</gene>
<dbReference type="GeneID" id="31743007"/>
<evidence type="ECO:0000313" key="4">
    <source>
        <dbReference type="EMBL" id="MEL0565294.1"/>
    </source>
</evidence>
<keyword evidence="6" id="KW-1185">Reference proteome</keyword>
<comment type="caution">
    <text evidence="3">The sequence shown here is derived from an EMBL/GenBank/DDBJ whole genome shotgun (WGS) entry which is preliminary data.</text>
</comment>
<reference evidence="3 5" key="1">
    <citation type="submission" date="2019-09" db="EMBL/GenBank/DDBJ databases">
        <title>Draft genome sequence assemblies of isolates from the urinary tract.</title>
        <authorList>
            <person name="Mores C.R."/>
            <person name="Putonti C."/>
            <person name="Wolfe A.J."/>
        </authorList>
    </citation>
    <scope>NUCLEOTIDE SEQUENCE [LARGE SCALE GENOMIC DNA]</scope>
    <source>
        <strain evidence="3 5">UMB246</strain>
    </source>
</reference>
<feature type="transmembrane region" description="Helical" evidence="1">
    <location>
        <begin position="102"/>
        <end position="121"/>
    </location>
</feature>
<proteinExistence type="predicted"/>
<feature type="domain" description="TcaA 4th" evidence="2">
    <location>
        <begin position="292"/>
        <end position="346"/>
    </location>
</feature>
<evidence type="ECO:0000256" key="1">
    <source>
        <dbReference type="SAM" id="Phobius"/>
    </source>
</evidence>
<organism evidence="3 5">
    <name type="scientific">Lactobacillus jensenii</name>
    <dbReference type="NCBI Taxonomy" id="109790"/>
    <lineage>
        <taxon>Bacteria</taxon>
        <taxon>Bacillati</taxon>
        <taxon>Bacillota</taxon>
        <taxon>Bacilli</taxon>
        <taxon>Lactobacillales</taxon>
        <taxon>Lactobacillaceae</taxon>
        <taxon>Lactobacillus</taxon>
    </lineage>
</organism>
<dbReference type="InterPro" id="IPR054530">
    <property type="entry name" value="TcaA_4th"/>
</dbReference>
<keyword evidence="1" id="KW-0472">Membrane</keyword>
<dbReference type="Proteomes" id="UP000327236">
    <property type="component" value="Unassembled WGS sequence"/>
</dbReference>
<dbReference type="RefSeq" id="WP_006584746.1">
    <property type="nucleotide sequence ID" value="NZ_CATOUV010000001.1"/>
</dbReference>
<dbReference type="KEGG" id="lje:BUE77_04695"/>
<accession>A0A5N1I374</accession>
<reference evidence="4 6" key="2">
    <citation type="submission" date="2024-04" db="EMBL/GenBank/DDBJ databases">
        <title>Three lactobacilli isolated from voided urine samples from females with type 2 diabetes.</title>
        <authorList>
            <person name="Kula A."/>
            <person name="Stegman N."/>
            <person name="Putonti C."/>
        </authorList>
    </citation>
    <scope>NUCLEOTIDE SEQUENCE [LARGE SCALE GENOMIC DNA]</scope>
    <source>
        <strain evidence="4 6">1855</strain>
    </source>
</reference>
<evidence type="ECO:0000313" key="3">
    <source>
        <dbReference type="EMBL" id="KAA9320113.1"/>
    </source>
</evidence>
<dbReference type="EMBL" id="VYWW01000058">
    <property type="protein sequence ID" value="KAA9320113.1"/>
    <property type="molecule type" value="Genomic_DNA"/>
</dbReference>
<keyword evidence="1" id="KW-0812">Transmembrane</keyword>
<evidence type="ECO:0000313" key="6">
    <source>
        <dbReference type="Proteomes" id="UP001385848"/>
    </source>
</evidence>
<dbReference type="OrthoDB" id="2322303at2"/>
<dbReference type="EMBL" id="JBBVUL010000008">
    <property type="protein sequence ID" value="MEL0565294.1"/>
    <property type="molecule type" value="Genomic_DNA"/>
</dbReference>
<dbReference type="PANTHER" id="PTHR40038">
    <property type="entry name" value="MEMBRANE-ASSOCIATED PROTEIN TCAA"/>
    <property type="match status" value="1"/>
</dbReference>
<dbReference type="AlphaFoldDB" id="A0A5N1I374"/>
<evidence type="ECO:0000313" key="5">
    <source>
        <dbReference type="Proteomes" id="UP000327236"/>
    </source>
</evidence>
<sequence>MSIRYCFNCGHKINKADIYCTYCGANQKTRIVPNSEAERKRILLTRRDFKKVNKYRNNKKWFNNVDFLALRQKWIKFNQNYSFKHLFNYLPKSQLSKRKQHLIIGLLVGGCSVLFLSFWGMNYYSRDNQLSQITNYLENPAKKGFAEYIVSDKAETINENDLKPFRNFLVKNPTETNSLIKAISHNKSYKNSIRLIKDGAYWLVFPRYKLNLPTYSLTVTTNHANSKLNINNSYKSMTKKDSKFAVSVNKLIVGQYNLTTQVKLSGRNLSTSKSINLFTNQTVKMDIKTLTFVVQSLPNASIYINNKKVATLNNHGKATISNYPITNKTKIFVSYENDDSTIDSEVSSSLAVFAKKGQVTGNLQKKNGKYIYTPTWKGLVTSKEAKKLLAKAFSKKSSSVDFVNSTNNTDYKTLRKMFAGFNKDGKIKSYSTAIKITKVLPLGNNETQVSYEVTYKFKHKSDTRTQIMKYTNAILYKKGSKVSIQSVGGGHIISDKTKKN</sequence>